<gene>
    <name evidence="3" type="ORF">DCAR_0100281</name>
</gene>
<evidence type="ECO:0000259" key="2">
    <source>
        <dbReference type="PROSITE" id="PS50076"/>
    </source>
</evidence>
<dbReference type="Pfam" id="PF00226">
    <property type="entry name" value="DnaJ"/>
    <property type="match status" value="1"/>
</dbReference>
<dbReference type="Proteomes" id="UP000077755">
    <property type="component" value="Chromosome 1"/>
</dbReference>
<evidence type="ECO:0000313" key="3">
    <source>
        <dbReference type="EMBL" id="WOG81136.1"/>
    </source>
</evidence>
<dbReference type="PRINTS" id="PR00625">
    <property type="entry name" value="JDOMAIN"/>
</dbReference>
<dbReference type="PROSITE" id="PS50076">
    <property type="entry name" value="DNAJ_2"/>
    <property type="match status" value="1"/>
</dbReference>
<dbReference type="PANTHER" id="PTHR45090">
    <property type="entry name" value="CHAPERONE PROTEIN DNAJ 20 CHLOROPLASTIC"/>
    <property type="match status" value="1"/>
</dbReference>
<dbReference type="PROSITE" id="PS00636">
    <property type="entry name" value="DNAJ_1"/>
    <property type="match status" value="1"/>
</dbReference>
<dbReference type="EMBL" id="CP093343">
    <property type="protein sequence ID" value="WOG81136.1"/>
    <property type="molecule type" value="Genomic_DNA"/>
</dbReference>
<sequence>MMSLQQSPACSWNLSPSSNKLNLESRSFVSLNTHLQNPGISMNKSSGWRKSSSVAAMNSSVYAPPAEEETGSFYELLGISESGTLSEIKKAYKQLARKYHPDVSPAERAEEYTQRFILVQEAYETLSDPQTRALYDRDLSRGFHFAFSARNRGGAAAEEEMGEWKNRWESQLTELKRKSMYNHYNYSNSNAHDDARQSWGARMRSQNRESQ</sequence>
<dbReference type="InterPro" id="IPR053232">
    <property type="entry name" value="DnaJ_C/III_chloroplastic"/>
</dbReference>
<dbReference type="CDD" id="cd06257">
    <property type="entry name" value="DnaJ"/>
    <property type="match status" value="1"/>
</dbReference>
<evidence type="ECO:0000256" key="1">
    <source>
        <dbReference type="SAM" id="MobiDB-lite"/>
    </source>
</evidence>
<dbReference type="KEGG" id="dcr:108212822"/>
<proteinExistence type="predicted"/>
<accession>A0AAF1AI51</accession>
<reference evidence="3" key="1">
    <citation type="journal article" date="2016" name="Nat. Genet.">
        <title>A high-quality carrot genome assembly provides new insights into carotenoid accumulation and asterid genome evolution.</title>
        <authorList>
            <person name="Iorizzo M."/>
            <person name="Ellison S."/>
            <person name="Senalik D."/>
            <person name="Zeng P."/>
            <person name="Satapoomin P."/>
            <person name="Huang J."/>
            <person name="Bowman M."/>
            <person name="Iovene M."/>
            <person name="Sanseverino W."/>
            <person name="Cavagnaro P."/>
            <person name="Yildiz M."/>
            <person name="Macko-Podgorni A."/>
            <person name="Moranska E."/>
            <person name="Grzebelus E."/>
            <person name="Grzebelus D."/>
            <person name="Ashrafi H."/>
            <person name="Zheng Z."/>
            <person name="Cheng S."/>
            <person name="Spooner D."/>
            <person name="Van Deynze A."/>
            <person name="Simon P."/>
        </authorList>
    </citation>
    <scope>NUCLEOTIDE SEQUENCE</scope>
    <source>
        <tissue evidence="3">Leaf</tissue>
    </source>
</reference>
<feature type="domain" description="J" evidence="2">
    <location>
        <begin position="72"/>
        <end position="139"/>
    </location>
</feature>
<reference evidence="3" key="2">
    <citation type="submission" date="2022-03" db="EMBL/GenBank/DDBJ databases">
        <title>Draft title - Genomic analysis of global carrot germplasm unveils the trajectory of domestication and the origin of high carotenoid orange carrot.</title>
        <authorList>
            <person name="Iorizzo M."/>
            <person name="Ellison S."/>
            <person name="Senalik D."/>
            <person name="Macko-Podgorni A."/>
            <person name="Grzebelus D."/>
            <person name="Bostan H."/>
            <person name="Rolling W."/>
            <person name="Curaba J."/>
            <person name="Simon P."/>
        </authorList>
    </citation>
    <scope>NUCLEOTIDE SEQUENCE</scope>
    <source>
        <tissue evidence="3">Leaf</tissue>
    </source>
</reference>
<organism evidence="3 4">
    <name type="scientific">Daucus carota subsp. sativus</name>
    <name type="common">Carrot</name>
    <dbReference type="NCBI Taxonomy" id="79200"/>
    <lineage>
        <taxon>Eukaryota</taxon>
        <taxon>Viridiplantae</taxon>
        <taxon>Streptophyta</taxon>
        <taxon>Embryophyta</taxon>
        <taxon>Tracheophyta</taxon>
        <taxon>Spermatophyta</taxon>
        <taxon>Magnoliopsida</taxon>
        <taxon>eudicotyledons</taxon>
        <taxon>Gunneridae</taxon>
        <taxon>Pentapetalae</taxon>
        <taxon>asterids</taxon>
        <taxon>campanulids</taxon>
        <taxon>Apiales</taxon>
        <taxon>Apiaceae</taxon>
        <taxon>Apioideae</taxon>
        <taxon>Scandiceae</taxon>
        <taxon>Daucinae</taxon>
        <taxon>Daucus</taxon>
        <taxon>Daucus sect. Daucus</taxon>
    </lineage>
</organism>
<feature type="region of interest" description="Disordered" evidence="1">
    <location>
        <begin position="184"/>
        <end position="211"/>
    </location>
</feature>
<keyword evidence="4" id="KW-1185">Reference proteome</keyword>
<dbReference type="SMART" id="SM00271">
    <property type="entry name" value="DnaJ"/>
    <property type="match status" value="1"/>
</dbReference>
<dbReference type="SUPFAM" id="SSF46565">
    <property type="entry name" value="Chaperone J-domain"/>
    <property type="match status" value="1"/>
</dbReference>
<evidence type="ECO:0000313" key="4">
    <source>
        <dbReference type="Proteomes" id="UP000077755"/>
    </source>
</evidence>
<protein>
    <recommendedName>
        <fullName evidence="2">J domain-containing protein</fullName>
    </recommendedName>
</protein>
<dbReference type="Gene3D" id="1.10.287.110">
    <property type="entry name" value="DnaJ domain"/>
    <property type="match status" value="1"/>
</dbReference>
<dbReference type="PANTHER" id="PTHR45090:SF4">
    <property type="entry name" value="J DOMAIN-CONTAINING PROTEIN"/>
    <property type="match status" value="1"/>
</dbReference>
<dbReference type="InterPro" id="IPR018253">
    <property type="entry name" value="DnaJ_domain_CS"/>
</dbReference>
<name>A0AAF1AI51_DAUCS</name>
<dbReference type="GO" id="GO:0009507">
    <property type="term" value="C:chloroplast"/>
    <property type="evidence" value="ECO:0007669"/>
    <property type="project" value="TreeGrafter"/>
</dbReference>
<dbReference type="AlphaFoldDB" id="A0AAF1AI51"/>
<dbReference type="InterPro" id="IPR001623">
    <property type="entry name" value="DnaJ_domain"/>
</dbReference>
<dbReference type="InterPro" id="IPR036869">
    <property type="entry name" value="J_dom_sf"/>
</dbReference>